<dbReference type="PANTHER" id="PTHR43667:SF2">
    <property type="entry name" value="FATTY ACID C-METHYL TRANSFERASE"/>
    <property type="match status" value="1"/>
</dbReference>
<proteinExistence type="predicted"/>
<sequence length="414" mass="45664">MHAPVHRGHHLLRAGRLFATGEGWLARLVAPGFRRLLDRIDAGLAEGAIDLTLPEGSRRRLGGRRAGPVADVELKDWRALVRLAVGGSVGWYEAWEKGEWTSPDPVPLFDLFMRNRHTLGGAGRSRGVVRWLNRRLTALRRNDRAGARRNIAFHYDLGNDFYAAWLDPSMTYSSAVWSAGDDLEAAQHRKIDLLLDRLELAAGDRLLEIGCGWGGLAERAAGRGADVLGITLSEEQKAFAEARLAGTGAVIELVDYRDVAGRFDAVASVEMVEAVGEEYWPAYLGTIARVLKPGGRAAIQFISIDDTIFEAYAANADFIQTYIFPGGLLISESRFRAIAGRLGLSWQDRRGFGPDYAETLKQWRVRFDAAAAAGKLPAGFDARFVRLWRYYLMYCEGGFRGGGIDVAQVTLVKN</sequence>
<dbReference type="EMBL" id="JAHKRT010000010">
    <property type="protein sequence ID" value="MBU3079404.1"/>
    <property type="molecule type" value="Genomic_DNA"/>
</dbReference>
<evidence type="ECO:0000313" key="4">
    <source>
        <dbReference type="EMBL" id="MBU3079404.1"/>
    </source>
</evidence>
<keyword evidence="5" id="KW-1185">Reference proteome</keyword>
<protein>
    <submittedName>
        <fullName evidence="4">Cyclopropane-fatty-acyl-phospholipid synthase family protein</fullName>
    </submittedName>
</protein>
<dbReference type="PANTHER" id="PTHR43667">
    <property type="entry name" value="CYCLOPROPANE-FATTY-ACYL-PHOSPHOLIPID SYNTHASE"/>
    <property type="match status" value="1"/>
</dbReference>
<dbReference type="InterPro" id="IPR050723">
    <property type="entry name" value="CFA/CMAS"/>
</dbReference>
<evidence type="ECO:0000256" key="3">
    <source>
        <dbReference type="ARBA" id="ARBA00022691"/>
    </source>
</evidence>
<evidence type="ECO:0000256" key="1">
    <source>
        <dbReference type="ARBA" id="ARBA00022603"/>
    </source>
</evidence>
<accession>A0ABS6BQ60</accession>
<dbReference type="CDD" id="cd02440">
    <property type="entry name" value="AdoMet_MTases"/>
    <property type="match status" value="1"/>
</dbReference>
<reference evidence="4 5" key="1">
    <citation type="submission" date="2021-06" db="EMBL/GenBank/DDBJ databases">
        <title>Sphingomonas sp. XMGL2, whole genome shotgun sequencing project.</title>
        <authorList>
            <person name="Zhao G."/>
            <person name="Shen L."/>
        </authorList>
    </citation>
    <scope>NUCLEOTIDE SEQUENCE [LARGE SCALE GENOMIC DNA]</scope>
    <source>
        <strain evidence="4 5">XMGL2</strain>
    </source>
</reference>
<keyword evidence="2" id="KW-0808">Transferase</keyword>
<dbReference type="Pfam" id="PF02353">
    <property type="entry name" value="CMAS"/>
    <property type="match status" value="1"/>
</dbReference>
<dbReference type="Proteomes" id="UP000776276">
    <property type="component" value="Unassembled WGS sequence"/>
</dbReference>
<gene>
    <name evidence="4" type="ORF">KOF26_16225</name>
</gene>
<dbReference type="PIRSF" id="PIRSF003085">
    <property type="entry name" value="CMAS"/>
    <property type="match status" value="1"/>
</dbReference>
<evidence type="ECO:0000256" key="2">
    <source>
        <dbReference type="ARBA" id="ARBA00022679"/>
    </source>
</evidence>
<dbReference type="RefSeq" id="WP_216327551.1">
    <property type="nucleotide sequence ID" value="NZ_JAHKRT010000010.1"/>
</dbReference>
<keyword evidence="3" id="KW-0949">S-adenosyl-L-methionine</keyword>
<keyword evidence="1" id="KW-0489">Methyltransferase</keyword>
<name>A0ABS6BQ60_9SPHN</name>
<organism evidence="4 5">
    <name type="scientific">Sphingomonas quercus</name>
    <dbReference type="NCBI Taxonomy" id="2842451"/>
    <lineage>
        <taxon>Bacteria</taxon>
        <taxon>Pseudomonadati</taxon>
        <taxon>Pseudomonadota</taxon>
        <taxon>Alphaproteobacteria</taxon>
        <taxon>Sphingomonadales</taxon>
        <taxon>Sphingomonadaceae</taxon>
        <taxon>Sphingomonas</taxon>
    </lineage>
</organism>
<dbReference type="InterPro" id="IPR003333">
    <property type="entry name" value="CMAS"/>
</dbReference>
<comment type="caution">
    <text evidence="4">The sequence shown here is derived from an EMBL/GenBank/DDBJ whole genome shotgun (WGS) entry which is preliminary data.</text>
</comment>
<evidence type="ECO:0000313" key="5">
    <source>
        <dbReference type="Proteomes" id="UP000776276"/>
    </source>
</evidence>